<keyword evidence="1" id="KW-0812">Transmembrane</keyword>
<name>A0A4P6JX64_KTERU</name>
<protein>
    <submittedName>
        <fullName evidence="2">Uncharacterized protein</fullName>
    </submittedName>
</protein>
<reference evidence="2 3" key="1">
    <citation type="submission" date="2019-01" db="EMBL/GenBank/DDBJ databases">
        <title>Ktedonosporobacter rubrisoli SCAWS-G2.</title>
        <authorList>
            <person name="Huang Y."/>
            <person name="Yan B."/>
        </authorList>
    </citation>
    <scope>NUCLEOTIDE SEQUENCE [LARGE SCALE GENOMIC DNA]</scope>
    <source>
        <strain evidence="2 3">SCAWS-G2</strain>
    </source>
</reference>
<organism evidence="2 3">
    <name type="scientific">Ktedonosporobacter rubrisoli</name>
    <dbReference type="NCBI Taxonomy" id="2509675"/>
    <lineage>
        <taxon>Bacteria</taxon>
        <taxon>Bacillati</taxon>
        <taxon>Chloroflexota</taxon>
        <taxon>Ktedonobacteria</taxon>
        <taxon>Ktedonobacterales</taxon>
        <taxon>Ktedonosporobacteraceae</taxon>
        <taxon>Ktedonosporobacter</taxon>
    </lineage>
</organism>
<dbReference type="AlphaFoldDB" id="A0A4P6JX64"/>
<sequence>MYATEKKKQARTNMQPRAGIGGVWDRLAGPGATAAENWVNLTWVLLFTIAALAYPLLSHLKWNFWQLLLVGLIAFDIAGGISVNASPAAKRWWNRPGQALSSISALWYSTFIPLSWLLCLLASPGSQQQSSMRLYYLLLFSFCSRR</sequence>
<evidence type="ECO:0000313" key="3">
    <source>
        <dbReference type="Proteomes" id="UP000290365"/>
    </source>
</evidence>
<dbReference type="RefSeq" id="WP_129891393.1">
    <property type="nucleotide sequence ID" value="NZ_CP035758.1"/>
</dbReference>
<gene>
    <name evidence="2" type="ORF">EPA93_31910</name>
</gene>
<keyword evidence="1" id="KW-0472">Membrane</keyword>
<keyword evidence="1" id="KW-1133">Transmembrane helix</keyword>
<evidence type="ECO:0000256" key="1">
    <source>
        <dbReference type="SAM" id="Phobius"/>
    </source>
</evidence>
<proteinExistence type="predicted"/>
<dbReference type="KEGG" id="kbs:EPA93_31910"/>
<feature type="transmembrane region" description="Helical" evidence="1">
    <location>
        <begin position="105"/>
        <end position="123"/>
    </location>
</feature>
<keyword evidence="3" id="KW-1185">Reference proteome</keyword>
<feature type="transmembrane region" description="Helical" evidence="1">
    <location>
        <begin position="64"/>
        <end position="85"/>
    </location>
</feature>
<accession>A0A4P6JX64</accession>
<evidence type="ECO:0000313" key="2">
    <source>
        <dbReference type="EMBL" id="QBD80329.1"/>
    </source>
</evidence>
<dbReference type="EMBL" id="CP035758">
    <property type="protein sequence ID" value="QBD80329.1"/>
    <property type="molecule type" value="Genomic_DNA"/>
</dbReference>
<dbReference type="Proteomes" id="UP000290365">
    <property type="component" value="Chromosome"/>
</dbReference>
<dbReference type="OrthoDB" id="1550909at2"/>
<feature type="transmembrane region" description="Helical" evidence="1">
    <location>
        <begin position="38"/>
        <end position="57"/>
    </location>
</feature>